<protein>
    <submittedName>
        <fullName evidence="1">G2389 protein</fullName>
    </submittedName>
</protein>
<evidence type="ECO:0000313" key="1">
    <source>
        <dbReference type="EMBL" id="CAL5220383.1"/>
    </source>
</evidence>
<gene>
    <name evidence="1" type="primary">g2389</name>
    <name evidence="1" type="ORF">VP750_LOCUS2042</name>
</gene>
<organism evidence="1 2">
    <name type="scientific">Coccomyxa viridis</name>
    <dbReference type="NCBI Taxonomy" id="1274662"/>
    <lineage>
        <taxon>Eukaryota</taxon>
        <taxon>Viridiplantae</taxon>
        <taxon>Chlorophyta</taxon>
        <taxon>core chlorophytes</taxon>
        <taxon>Trebouxiophyceae</taxon>
        <taxon>Trebouxiophyceae incertae sedis</taxon>
        <taxon>Coccomyxaceae</taxon>
        <taxon>Coccomyxa</taxon>
    </lineage>
</organism>
<sequence length="177" mass="20234">MPSTGSSDPRSIRAAYQKFDCSLDSTPQCARGQGGSCEGGTEQEYLDKYFSKEGELYYMDQSRRSMHKELRGNYERNLSWARSLGIDPFAEDFNPTTPAPPELSSWLHLFCAYLQLEEVYAEALAWLNRPGHRRLIDPEPPSRSFIEEAREVWDLCKKCLPTRHVGPGSRASQHKRT</sequence>
<dbReference type="Proteomes" id="UP001497392">
    <property type="component" value="Unassembled WGS sequence"/>
</dbReference>
<dbReference type="EMBL" id="CAXHTA020000003">
    <property type="protein sequence ID" value="CAL5220383.1"/>
    <property type="molecule type" value="Genomic_DNA"/>
</dbReference>
<name>A0ABP1FKB0_9CHLO</name>
<proteinExistence type="predicted"/>
<keyword evidence="2" id="KW-1185">Reference proteome</keyword>
<comment type="caution">
    <text evidence="1">The sequence shown here is derived from an EMBL/GenBank/DDBJ whole genome shotgun (WGS) entry which is preliminary data.</text>
</comment>
<evidence type="ECO:0000313" key="2">
    <source>
        <dbReference type="Proteomes" id="UP001497392"/>
    </source>
</evidence>
<reference evidence="1 2" key="1">
    <citation type="submission" date="2024-06" db="EMBL/GenBank/DDBJ databases">
        <authorList>
            <person name="Kraege A."/>
            <person name="Thomma B."/>
        </authorList>
    </citation>
    <scope>NUCLEOTIDE SEQUENCE [LARGE SCALE GENOMIC DNA]</scope>
</reference>
<accession>A0ABP1FKB0</accession>